<dbReference type="GO" id="GO:0030688">
    <property type="term" value="C:preribosome, small subunit precursor"/>
    <property type="evidence" value="ECO:0007669"/>
    <property type="project" value="TreeGrafter"/>
</dbReference>
<dbReference type="OrthoDB" id="5852896at2759"/>
<evidence type="ECO:0000256" key="1">
    <source>
        <dbReference type="ARBA" id="ARBA00009078"/>
    </source>
</evidence>
<comment type="similarity">
    <text evidence="1">Belongs to the LTV1 family.</text>
</comment>
<dbReference type="PANTHER" id="PTHR21531">
    <property type="entry name" value="LOW-TEMPERATURE VIABILITY PROTEIN LTV1-RELATED"/>
    <property type="match status" value="1"/>
</dbReference>
<dbReference type="InterPro" id="IPR007307">
    <property type="entry name" value="Ltv1"/>
</dbReference>
<keyword evidence="3" id="KW-1185">Reference proteome</keyword>
<dbReference type="GO" id="GO:0000056">
    <property type="term" value="P:ribosomal small subunit export from nucleus"/>
    <property type="evidence" value="ECO:0007669"/>
    <property type="project" value="TreeGrafter"/>
</dbReference>
<dbReference type="Pfam" id="PF04180">
    <property type="entry name" value="LTV"/>
    <property type="match status" value="1"/>
</dbReference>
<sequence>MGKKKKFIHKKKSATFQLMARDSSDPNYSSEPSDDRVFVRVDNNQYTPGSFINNSDPNADPDSIFADALEDCDDEDLNYGVGGVNNHTSQTTGLPEDIRKEILELGFPDDGYNYLTHLREIKNTGGGSVYYQNPKANFSQLPRDVKAYDASRIEVSNINDASEGKSIYNVASRSVGIRLQKVLDPEVAAILDDSDSSKFGSDIEDLEEDFIARANLLDGPVVEEIDEKLNRATGSRVDDHLQCQNPNVPGERKNGAYVASLDSDKPRVRRPLDEQFDLRVTVDDNVSNLWYCMNNRRHTSSPISQGSQTMKLGIFHVYYWDQLRVHGEIPFQYLESIECRNLHRNTP</sequence>
<dbReference type="GO" id="GO:0042274">
    <property type="term" value="P:ribosomal small subunit biogenesis"/>
    <property type="evidence" value="ECO:0007669"/>
    <property type="project" value="InterPro"/>
</dbReference>
<dbReference type="STRING" id="429701.A0A2G9G809"/>
<dbReference type="Proteomes" id="UP000231279">
    <property type="component" value="Unassembled WGS sequence"/>
</dbReference>
<dbReference type="PANTHER" id="PTHR21531:SF0">
    <property type="entry name" value="PROTEIN LTV1 HOMOLOG"/>
    <property type="match status" value="1"/>
</dbReference>
<protein>
    <submittedName>
        <fullName evidence="2">Uncharacterized protein</fullName>
    </submittedName>
</protein>
<accession>A0A2G9G809</accession>
<dbReference type="AlphaFoldDB" id="A0A2G9G809"/>
<dbReference type="GO" id="GO:0005634">
    <property type="term" value="C:nucleus"/>
    <property type="evidence" value="ECO:0007669"/>
    <property type="project" value="TreeGrafter"/>
</dbReference>
<comment type="caution">
    <text evidence="2">The sequence shown here is derived from an EMBL/GenBank/DDBJ whole genome shotgun (WGS) entry which is preliminary data.</text>
</comment>
<proteinExistence type="inferred from homology"/>
<name>A0A2G9G809_9LAMI</name>
<evidence type="ECO:0000313" key="3">
    <source>
        <dbReference type="Proteomes" id="UP000231279"/>
    </source>
</evidence>
<dbReference type="GO" id="GO:0005829">
    <property type="term" value="C:cytosol"/>
    <property type="evidence" value="ECO:0007669"/>
    <property type="project" value="TreeGrafter"/>
</dbReference>
<dbReference type="EMBL" id="NKXS01006425">
    <property type="protein sequence ID" value="PIN01421.1"/>
    <property type="molecule type" value="Genomic_DNA"/>
</dbReference>
<reference evidence="3" key="1">
    <citation type="journal article" date="2018" name="Gigascience">
        <title>Genome assembly of the Pink Ipe (Handroanthus impetiginosus, Bignoniaceae), a highly valued, ecologically keystone Neotropical timber forest tree.</title>
        <authorList>
            <person name="Silva-Junior O.B."/>
            <person name="Grattapaglia D."/>
            <person name="Novaes E."/>
            <person name="Collevatti R.G."/>
        </authorList>
    </citation>
    <scope>NUCLEOTIDE SEQUENCE [LARGE SCALE GENOMIC DNA]</scope>
    <source>
        <strain evidence="3">cv. UFG-1</strain>
    </source>
</reference>
<evidence type="ECO:0000313" key="2">
    <source>
        <dbReference type="EMBL" id="PIN01421.1"/>
    </source>
</evidence>
<organism evidence="2 3">
    <name type="scientific">Handroanthus impetiginosus</name>
    <dbReference type="NCBI Taxonomy" id="429701"/>
    <lineage>
        <taxon>Eukaryota</taxon>
        <taxon>Viridiplantae</taxon>
        <taxon>Streptophyta</taxon>
        <taxon>Embryophyta</taxon>
        <taxon>Tracheophyta</taxon>
        <taxon>Spermatophyta</taxon>
        <taxon>Magnoliopsida</taxon>
        <taxon>eudicotyledons</taxon>
        <taxon>Gunneridae</taxon>
        <taxon>Pentapetalae</taxon>
        <taxon>asterids</taxon>
        <taxon>lamiids</taxon>
        <taxon>Lamiales</taxon>
        <taxon>Bignoniaceae</taxon>
        <taxon>Crescentiina</taxon>
        <taxon>Tabebuia alliance</taxon>
        <taxon>Handroanthus</taxon>
    </lineage>
</organism>
<gene>
    <name evidence="2" type="ORF">CDL12_26071</name>
</gene>